<dbReference type="SMART" id="SM00587">
    <property type="entry name" value="CHK"/>
    <property type="match status" value="1"/>
</dbReference>
<evidence type="ECO:0000313" key="2">
    <source>
        <dbReference type="EMBL" id="KAJ9599005.1"/>
    </source>
</evidence>
<sequence length="481" mass="55018">CNSLFIFVGMVETAQHIPDSIKHLLVSQIPTYFENRNVSTNYVTCSVLSGDKILLRSESPSNKVSMMLFQVDIEIEQDKIHLENGKEGKKTEKEALLVKKILNSTSKNDMQDIKYLFSIECRMFKDIIPFILSMSGTCRCGMNCCTTNICKVTSLFQKCYFASGKSKHGVIVLENIQEKGYELCTNRSMLLDYDHLILVLKALARFHALSYAAKKKDSMAFYSKITRKMKKGKTFVTKNKKAEQLYAHGYFQSLQYAAIQPVEEFAKRELNARQYLGIQRLNNLLEDTVELIRQSLRPSEPLSVICHGNLMFTNIYFKYDSNNNPVAVKLTDFQNAHYASPATDLAVFLFLNSSPELRAVHWDQLFSTYHATLVNALAEFLECSRQEILSEFSLSNLKHEFSKHAVYGYVLTSGYVISDSLKCDELFDIFRNDLPSRDDIDKYIVENLKMEGEIVTSRLLPLVKELIDGEFLSDSLETFKV</sequence>
<accession>A0AAD8EQ36</accession>
<organism evidence="2 3">
    <name type="scientific">Diploptera punctata</name>
    <name type="common">Pacific beetle cockroach</name>
    <dbReference type="NCBI Taxonomy" id="6984"/>
    <lineage>
        <taxon>Eukaryota</taxon>
        <taxon>Metazoa</taxon>
        <taxon>Ecdysozoa</taxon>
        <taxon>Arthropoda</taxon>
        <taxon>Hexapoda</taxon>
        <taxon>Insecta</taxon>
        <taxon>Pterygota</taxon>
        <taxon>Neoptera</taxon>
        <taxon>Polyneoptera</taxon>
        <taxon>Dictyoptera</taxon>
        <taxon>Blattodea</taxon>
        <taxon>Blaberoidea</taxon>
        <taxon>Blaberidae</taxon>
        <taxon>Diplopterinae</taxon>
        <taxon>Diploptera</taxon>
    </lineage>
</organism>
<name>A0AAD8EQ36_DIPPU</name>
<keyword evidence="3" id="KW-1185">Reference proteome</keyword>
<gene>
    <name evidence="2" type="ORF">L9F63_010513</name>
</gene>
<dbReference type="Proteomes" id="UP001233999">
    <property type="component" value="Unassembled WGS sequence"/>
</dbReference>
<dbReference type="Gene3D" id="3.90.1200.10">
    <property type="match status" value="1"/>
</dbReference>
<reference evidence="2" key="1">
    <citation type="journal article" date="2023" name="IScience">
        <title>Live-bearing cockroach genome reveals convergent evolutionary mechanisms linked to viviparity in insects and beyond.</title>
        <authorList>
            <person name="Fouks B."/>
            <person name="Harrison M.C."/>
            <person name="Mikhailova A.A."/>
            <person name="Marchal E."/>
            <person name="English S."/>
            <person name="Carruthers M."/>
            <person name="Jennings E.C."/>
            <person name="Chiamaka E.L."/>
            <person name="Frigard R.A."/>
            <person name="Pippel M."/>
            <person name="Attardo G.M."/>
            <person name="Benoit J.B."/>
            <person name="Bornberg-Bauer E."/>
            <person name="Tobe S.S."/>
        </authorList>
    </citation>
    <scope>NUCLEOTIDE SEQUENCE</scope>
    <source>
        <strain evidence="2">Stay&amp;Tobe</strain>
    </source>
</reference>
<reference evidence="2" key="2">
    <citation type="submission" date="2023-05" db="EMBL/GenBank/DDBJ databases">
        <authorList>
            <person name="Fouks B."/>
        </authorList>
    </citation>
    <scope>NUCLEOTIDE SEQUENCE</scope>
    <source>
        <strain evidence="2">Stay&amp;Tobe</strain>
        <tissue evidence="2">Testes</tissue>
    </source>
</reference>
<dbReference type="PANTHER" id="PTHR11012:SF8">
    <property type="entry name" value="JUVENILE HORMONE-INDUCIBLE PROTEIN 26"/>
    <property type="match status" value="1"/>
</dbReference>
<dbReference type="InterPro" id="IPR004119">
    <property type="entry name" value="EcKL"/>
</dbReference>
<proteinExistence type="predicted"/>
<comment type="caution">
    <text evidence="2">The sequence shown here is derived from an EMBL/GenBank/DDBJ whole genome shotgun (WGS) entry which is preliminary data.</text>
</comment>
<dbReference type="SUPFAM" id="SSF56112">
    <property type="entry name" value="Protein kinase-like (PK-like)"/>
    <property type="match status" value="1"/>
</dbReference>
<evidence type="ECO:0000259" key="1">
    <source>
        <dbReference type="SMART" id="SM00587"/>
    </source>
</evidence>
<dbReference type="PANTHER" id="PTHR11012">
    <property type="entry name" value="PROTEIN KINASE-LIKE DOMAIN-CONTAINING"/>
    <property type="match status" value="1"/>
</dbReference>
<dbReference type="Pfam" id="PF02958">
    <property type="entry name" value="EcKL"/>
    <property type="match status" value="1"/>
</dbReference>
<dbReference type="InterPro" id="IPR015897">
    <property type="entry name" value="CHK_kinase-like"/>
</dbReference>
<feature type="non-terminal residue" evidence="2">
    <location>
        <position position="1"/>
    </location>
</feature>
<dbReference type="AlphaFoldDB" id="A0AAD8EQ36"/>
<protein>
    <recommendedName>
        <fullName evidence="1">CHK kinase-like domain-containing protein</fullName>
    </recommendedName>
</protein>
<dbReference type="InterPro" id="IPR011009">
    <property type="entry name" value="Kinase-like_dom_sf"/>
</dbReference>
<feature type="domain" description="CHK kinase-like" evidence="1">
    <location>
        <begin position="171"/>
        <end position="379"/>
    </location>
</feature>
<dbReference type="EMBL" id="JASPKZ010000840">
    <property type="protein sequence ID" value="KAJ9599005.1"/>
    <property type="molecule type" value="Genomic_DNA"/>
</dbReference>
<evidence type="ECO:0000313" key="3">
    <source>
        <dbReference type="Proteomes" id="UP001233999"/>
    </source>
</evidence>